<evidence type="ECO:0000313" key="2">
    <source>
        <dbReference type="EMBL" id="KAG6383436.1"/>
    </source>
</evidence>
<sequence>MQCHKPLKPLSIHLLVAVVVGIRFAASQTIVETLPGYDGALLSNSKQDILVLERMMKSRLFYYFIDSQNDPNRGPFAALPLRPGPAFACCFSCRNQVCCSQSIVKNLPGYDIALPFKLETRYTELYKSKIKEAYLMFATGAGHTAPEYRPRECAVQCTKLINFAHILEPICKYMSPKPSGFGWFIPSLVDDPIDFLSLSSRNELTCREDLYVTPNDETVGEDLHIRDPNL</sequence>
<reference evidence="2" key="1">
    <citation type="submission" date="2018-01" db="EMBL/GenBank/DDBJ databases">
        <authorList>
            <person name="Mao J.F."/>
        </authorList>
    </citation>
    <scope>NUCLEOTIDE SEQUENCE</scope>
    <source>
        <strain evidence="2">Huo1</strain>
        <tissue evidence="2">Leaf</tissue>
    </source>
</reference>
<dbReference type="EMBL" id="PNBA02000568">
    <property type="protein sequence ID" value="KAG6383436.1"/>
    <property type="molecule type" value="Genomic_DNA"/>
</dbReference>
<proteinExistence type="predicted"/>
<evidence type="ECO:0000256" key="1">
    <source>
        <dbReference type="SAM" id="SignalP"/>
    </source>
</evidence>
<gene>
    <name evidence="2" type="ORF">SASPL_156807</name>
</gene>
<dbReference type="Proteomes" id="UP000298416">
    <property type="component" value="Unassembled WGS sequence"/>
</dbReference>
<keyword evidence="3" id="KW-1185">Reference proteome</keyword>
<dbReference type="AlphaFoldDB" id="A0A8X8VW13"/>
<evidence type="ECO:0000313" key="3">
    <source>
        <dbReference type="Proteomes" id="UP000298416"/>
    </source>
</evidence>
<keyword evidence="1" id="KW-0732">Signal</keyword>
<protein>
    <submittedName>
        <fullName evidence="2">Uncharacterized protein</fullName>
    </submittedName>
</protein>
<accession>A0A8X8VW13</accession>
<feature type="chain" id="PRO_5036503970" evidence="1">
    <location>
        <begin position="28"/>
        <end position="230"/>
    </location>
</feature>
<organism evidence="2">
    <name type="scientific">Salvia splendens</name>
    <name type="common">Scarlet sage</name>
    <dbReference type="NCBI Taxonomy" id="180675"/>
    <lineage>
        <taxon>Eukaryota</taxon>
        <taxon>Viridiplantae</taxon>
        <taxon>Streptophyta</taxon>
        <taxon>Embryophyta</taxon>
        <taxon>Tracheophyta</taxon>
        <taxon>Spermatophyta</taxon>
        <taxon>Magnoliopsida</taxon>
        <taxon>eudicotyledons</taxon>
        <taxon>Gunneridae</taxon>
        <taxon>Pentapetalae</taxon>
        <taxon>asterids</taxon>
        <taxon>lamiids</taxon>
        <taxon>Lamiales</taxon>
        <taxon>Lamiaceae</taxon>
        <taxon>Nepetoideae</taxon>
        <taxon>Mentheae</taxon>
        <taxon>Salviinae</taxon>
        <taxon>Salvia</taxon>
        <taxon>Salvia subgen. Calosphace</taxon>
        <taxon>core Calosphace</taxon>
    </lineage>
</organism>
<feature type="signal peptide" evidence="1">
    <location>
        <begin position="1"/>
        <end position="27"/>
    </location>
</feature>
<comment type="caution">
    <text evidence="2">The sequence shown here is derived from an EMBL/GenBank/DDBJ whole genome shotgun (WGS) entry which is preliminary data.</text>
</comment>
<name>A0A8X8VW13_SALSN</name>
<reference evidence="2" key="2">
    <citation type="submission" date="2020-08" db="EMBL/GenBank/DDBJ databases">
        <title>Plant Genome Project.</title>
        <authorList>
            <person name="Zhang R.-G."/>
        </authorList>
    </citation>
    <scope>NUCLEOTIDE SEQUENCE</scope>
    <source>
        <strain evidence="2">Huo1</strain>
        <tissue evidence="2">Leaf</tissue>
    </source>
</reference>